<protein>
    <recommendedName>
        <fullName evidence="4">Myb-like domain-containing protein</fullName>
    </recommendedName>
</protein>
<feature type="compositionally biased region" description="Polar residues" evidence="1">
    <location>
        <begin position="117"/>
        <end position="128"/>
    </location>
</feature>
<feature type="region of interest" description="Disordered" evidence="1">
    <location>
        <begin position="1"/>
        <end position="20"/>
    </location>
</feature>
<dbReference type="EMBL" id="AYSA01000222">
    <property type="protein sequence ID" value="ESZ94882.1"/>
    <property type="molecule type" value="Genomic_DNA"/>
</dbReference>
<gene>
    <name evidence="2" type="ORF">SBOR_4758</name>
</gene>
<proteinExistence type="predicted"/>
<feature type="compositionally biased region" description="Polar residues" evidence="1">
    <location>
        <begin position="365"/>
        <end position="377"/>
    </location>
</feature>
<name>W9CDR0_SCLBF</name>
<feature type="compositionally biased region" description="Basic residues" evidence="1">
    <location>
        <begin position="451"/>
        <end position="463"/>
    </location>
</feature>
<organism evidence="2 3">
    <name type="scientific">Sclerotinia borealis (strain F-4128)</name>
    <dbReference type="NCBI Taxonomy" id="1432307"/>
    <lineage>
        <taxon>Eukaryota</taxon>
        <taxon>Fungi</taxon>
        <taxon>Dikarya</taxon>
        <taxon>Ascomycota</taxon>
        <taxon>Pezizomycotina</taxon>
        <taxon>Leotiomycetes</taxon>
        <taxon>Helotiales</taxon>
        <taxon>Sclerotiniaceae</taxon>
        <taxon>Sclerotinia</taxon>
    </lineage>
</organism>
<feature type="compositionally biased region" description="Polar residues" evidence="1">
    <location>
        <begin position="159"/>
        <end position="177"/>
    </location>
</feature>
<dbReference type="OrthoDB" id="3556501at2759"/>
<dbReference type="AlphaFoldDB" id="W9CDR0"/>
<feature type="compositionally biased region" description="Basic and acidic residues" evidence="1">
    <location>
        <begin position="129"/>
        <end position="157"/>
    </location>
</feature>
<feature type="compositionally biased region" description="Polar residues" evidence="1">
    <location>
        <begin position="385"/>
        <end position="408"/>
    </location>
</feature>
<feature type="region of interest" description="Disordered" evidence="1">
    <location>
        <begin position="443"/>
        <end position="469"/>
    </location>
</feature>
<sequence>MDNTTNLPTQANMDDPGMETDPNSLQNIKILPLNSSIPVLQPENPTSGRTTTAIHLDIDPSQYIIFRNMLSKTCKNLGLRMEVDYATMSDIARIQVGVIKKRPANIAADDSIRSRTRSGGKTSNSTSYKENDERIDGFEKSDSEHVDMDHADPEHGISEPSTSEPGTTELDSSTTPVSLDKVRKVDTMFTKTELIALGVAYSVVPSWPLVAEYFPHRTQRSLYQTFKHTFTHSGNGHELARDSFPPGADIPELRKKFKTLRKLGSRTRRVLAEDLPKEYGRDIIRGHLSLSRWQKNNRKLSENGELTFEARPLSSRQEREQALQEEWEDEDDDSDFEDIRTAGAAMVKEENASQPTIIKADPDQTDQSRLSNIQKSSIIDLEASTRFSESSPDANIRNPSDSTKLQSKSALEISKSHLIEQLSQCQNEEELCRVLVKGLEIAKEDPDEPCRKRKPGRPTKRKRGSSDLT</sequence>
<feature type="region of interest" description="Disordered" evidence="1">
    <location>
        <begin position="347"/>
        <end position="408"/>
    </location>
</feature>
<evidence type="ECO:0008006" key="4">
    <source>
        <dbReference type="Google" id="ProtNLM"/>
    </source>
</evidence>
<comment type="caution">
    <text evidence="2">The sequence shown here is derived from an EMBL/GenBank/DDBJ whole genome shotgun (WGS) entry which is preliminary data.</text>
</comment>
<dbReference type="HOGENOM" id="CLU_582854_0_0_1"/>
<evidence type="ECO:0000313" key="2">
    <source>
        <dbReference type="EMBL" id="ESZ94882.1"/>
    </source>
</evidence>
<feature type="region of interest" description="Disordered" evidence="1">
    <location>
        <begin position="304"/>
        <end position="334"/>
    </location>
</feature>
<reference evidence="2 3" key="1">
    <citation type="journal article" date="2014" name="Genome Announc.">
        <title>Draft genome sequence of Sclerotinia borealis, a psychrophilic plant pathogenic fungus.</title>
        <authorList>
            <person name="Mardanov A.V."/>
            <person name="Beletsky A.V."/>
            <person name="Kadnikov V.V."/>
            <person name="Ignatov A.N."/>
            <person name="Ravin N.V."/>
        </authorList>
    </citation>
    <scope>NUCLEOTIDE SEQUENCE [LARGE SCALE GENOMIC DNA]</scope>
    <source>
        <strain evidence="3">F-4157</strain>
    </source>
</reference>
<accession>W9CDR0</accession>
<feature type="region of interest" description="Disordered" evidence="1">
    <location>
        <begin position="110"/>
        <end position="177"/>
    </location>
</feature>
<feature type="compositionally biased region" description="Acidic residues" evidence="1">
    <location>
        <begin position="323"/>
        <end position="334"/>
    </location>
</feature>
<dbReference type="Proteomes" id="UP000019487">
    <property type="component" value="Unassembled WGS sequence"/>
</dbReference>
<feature type="compositionally biased region" description="Polar residues" evidence="1">
    <location>
        <begin position="1"/>
        <end position="12"/>
    </location>
</feature>
<evidence type="ECO:0000256" key="1">
    <source>
        <dbReference type="SAM" id="MobiDB-lite"/>
    </source>
</evidence>
<evidence type="ECO:0000313" key="3">
    <source>
        <dbReference type="Proteomes" id="UP000019487"/>
    </source>
</evidence>
<keyword evidence="3" id="KW-1185">Reference proteome</keyword>